<dbReference type="InterPro" id="IPR050418">
    <property type="entry name" value="D-iso_2-hydroxyacid_DH_PdxB"/>
</dbReference>
<comment type="caution">
    <text evidence="7">The sequence shown here is derived from an EMBL/GenBank/DDBJ whole genome shotgun (WGS) entry which is preliminary data.</text>
</comment>
<dbReference type="Pfam" id="PF02826">
    <property type="entry name" value="2-Hacid_dh_C"/>
    <property type="match status" value="1"/>
</dbReference>
<comment type="similarity">
    <text evidence="1 4">Belongs to the D-isomer specific 2-hydroxyacid dehydrogenase family.</text>
</comment>
<feature type="domain" description="D-isomer specific 2-hydroxyacid dehydrogenase NAD-binding" evidence="6">
    <location>
        <begin position="107"/>
        <end position="276"/>
    </location>
</feature>
<dbReference type="GO" id="GO:0016616">
    <property type="term" value="F:oxidoreductase activity, acting on the CH-OH group of donors, NAD or NADP as acceptor"/>
    <property type="evidence" value="ECO:0007669"/>
    <property type="project" value="InterPro"/>
</dbReference>
<feature type="domain" description="D-isomer specific 2-hydroxyacid dehydrogenase catalytic" evidence="5">
    <location>
        <begin position="24"/>
        <end position="307"/>
    </location>
</feature>
<accession>A0A1F6CUQ5</accession>
<dbReference type="SUPFAM" id="SSF51735">
    <property type="entry name" value="NAD(P)-binding Rossmann-fold domains"/>
    <property type="match status" value="1"/>
</dbReference>
<gene>
    <name evidence="7" type="ORF">A2851_04725</name>
</gene>
<keyword evidence="3" id="KW-0520">NAD</keyword>
<evidence type="ECO:0000256" key="4">
    <source>
        <dbReference type="RuleBase" id="RU003719"/>
    </source>
</evidence>
<dbReference type="InterPro" id="IPR006139">
    <property type="entry name" value="D-isomer_2_OHA_DH_cat_dom"/>
</dbReference>
<dbReference type="PANTHER" id="PTHR43761:SF1">
    <property type="entry name" value="D-ISOMER SPECIFIC 2-HYDROXYACID DEHYDROGENASE CATALYTIC DOMAIN-CONTAINING PROTEIN-RELATED"/>
    <property type="match status" value="1"/>
</dbReference>
<dbReference type="SUPFAM" id="SSF52283">
    <property type="entry name" value="Formate/glycerate dehydrogenase catalytic domain-like"/>
    <property type="match status" value="1"/>
</dbReference>
<protein>
    <submittedName>
        <fullName evidence="7">Glycerate dehydrogenase</fullName>
    </submittedName>
</protein>
<evidence type="ECO:0000259" key="6">
    <source>
        <dbReference type="Pfam" id="PF02826"/>
    </source>
</evidence>
<dbReference type="Proteomes" id="UP000176863">
    <property type="component" value="Unassembled WGS sequence"/>
</dbReference>
<name>A0A1F6CUQ5_9BACT</name>
<evidence type="ECO:0000259" key="5">
    <source>
        <dbReference type="Pfam" id="PF00389"/>
    </source>
</evidence>
<dbReference type="CDD" id="cd12162">
    <property type="entry name" value="2-Hacid_dh_4"/>
    <property type="match status" value="1"/>
</dbReference>
<dbReference type="PROSITE" id="PS00671">
    <property type="entry name" value="D_2_HYDROXYACID_DH_3"/>
    <property type="match status" value="1"/>
</dbReference>
<proteinExistence type="inferred from homology"/>
<dbReference type="InterPro" id="IPR029753">
    <property type="entry name" value="D-isomer_DH_CS"/>
</dbReference>
<evidence type="ECO:0000256" key="1">
    <source>
        <dbReference type="ARBA" id="ARBA00005854"/>
    </source>
</evidence>
<dbReference type="Gene3D" id="3.40.50.720">
    <property type="entry name" value="NAD(P)-binding Rossmann-like Domain"/>
    <property type="match status" value="2"/>
</dbReference>
<evidence type="ECO:0000256" key="2">
    <source>
        <dbReference type="ARBA" id="ARBA00023002"/>
    </source>
</evidence>
<dbReference type="Pfam" id="PF00389">
    <property type="entry name" value="2-Hacid_dh"/>
    <property type="match status" value="1"/>
</dbReference>
<evidence type="ECO:0000313" key="8">
    <source>
        <dbReference type="Proteomes" id="UP000176863"/>
    </source>
</evidence>
<keyword evidence="2 4" id="KW-0560">Oxidoreductase</keyword>
<evidence type="ECO:0000256" key="3">
    <source>
        <dbReference type="ARBA" id="ARBA00023027"/>
    </source>
</evidence>
<evidence type="ECO:0000313" key="7">
    <source>
        <dbReference type="EMBL" id="OGG52847.1"/>
    </source>
</evidence>
<dbReference type="GO" id="GO:0051287">
    <property type="term" value="F:NAD binding"/>
    <property type="evidence" value="ECO:0007669"/>
    <property type="project" value="InterPro"/>
</dbReference>
<dbReference type="PANTHER" id="PTHR43761">
    <property type="entry name" value="D-ISOMER SPECIFIC 2-HYDROXYACID DEHYDROGENASE FAMILY PROTEIN (AFU_ORTHOLOGUE AFUA_1G13630)"/>
    <property type="match status" value="1"/>
</dbReference>
<dbReference type="InterPro" id="IPR036291">
    <property type="entry name" value="NAD(P)-bd_dom_sf"/>
</dbReference>
<dbReference type="EMBL" id="MFKT01000022">
    <property type="protein sequence ID" value="OGG52847.1"/>
    <property type="molecule type" value="Genomic_DNA"/>
</dbReference>
<dbReference type="AlphaFoldDB" id="A0A1F6CUQ5"/>
<dbReference type="InterPro" id="IPR006140">
    <property type="entry name" value="D-isomer_DH_NAD-bd"/>
</dbReference>
<sequence>MRIVVPDGHMLNPGDNPWDAISALGDFTLYDLTPQERIIERLVDADIAVTNKVPFSKEILDKLPNLKFIAVTATGYNIIDLPAAKTRGIPVSNVPEYGTDSVAQFTFALILELAHAVGSHNDAVHGGRWSGQPHVSFWDTPQVELAGKTLGIIGYGRIGHRVGEIAQALGMEILTAGRDVAEIREVAGNADVVTLHCPLTADNAGMVNRDFISRMKPTAFLINAARGGLIVEQDLAHALNAGVIAGAAVDVVSSEPIKTDNPLLKARNCIITPHMAWASLAARQRLMQATAENIQAFQSGKPINVVNP</sequence>
<organism evidence="7 8">
    <name type="scientific">Candidatus Kaiserbacteria bacterium RIFCSPHIGHO2_01_FULL_53_29</name>
    <dbReference type="NCBI Taxonomy" id="1798480"/>
    <lineage>
        <taxon>Bacteria</taxon>
        <taxon>Candidatus Kaiseribacteriota</taxon>
    </lineage>
</organism>
<reference evidence="7 8" key="1">
    <citation type="journal article" date="2016" name="Nat. Commun.">
        <title>Thousands of microbial genomes shed light on interconnected biogeochemical processes in an aquifer system.</title>
        <authorList>
            <person name="Anantharaman K."/>
            <person name="Brown C.T."/>
            <person name="Hug L.A."/>
            <person name="Sharon I."/>
            <person name="Castelle C.J."/>
            <person name="Probst A.J."/>
            <person name="Thomas B.C."/>
            <person name="Singh A."/>
            <person name="Wilkins M.J."/>
            <person name="Karaoz U."/>
            <person name="Brodie E.L."/>
            <person name="Williams K.H."/>
            <person name="Hubbard S.S."/>
            <person name="Banfield J.F."/>
        </authorList>
    </citation>
    <scope>NUCLEOTIDE SEQUENCE [LARGE SCALE GENOMIC DNA]</scope>
</reference>
<dbReference type="STRING" id="1798480.A2851_04725"/>